<feature type="domain" description="Mop" evidence="3">
    <location>
        <begin position="2"/>
        <end position="67"/>
    </location>
</feature>
<comment type="caution">
    <text evidence="4">The sequence shown here is derived from an EMBL/GenBank/DDBJ whole genome shotgun (WGS) entry which is preliminary data.</text>
</comment>
<dbReference type="OrthoDB" id="122515at2"/>
<proteinExistence type="predicted"/>
<dbReference type="GO" id="GO:0015689">
    <property type="term" value="P:molybdate ion transport"/>
    <property type="evidence" value="ECO:0007669"/>
    <property type="project" value="InterPro"/>
</dbReference>
<evidence type="ECO:0000256" key="1">
    <source>
        <dbReference type="ARBA" id="ARBA00022505"/>
    </source>
</evidence>
<dbReference type="SUPFAM" id="SSF50331">
    <property type="entry name" value="MOP-like"/>
    <property type="match status" value="1"/>
</dbReference>
<keyword evidence="5" id="KW-1185">Reference proteome</keyword>
<evidence type="ECO:0000313" key="4">
    <source>
        <dbReference type="EMBL" id="OLS02398.1"/>
    </source>
</evidence>
<dbReference type="RefSeq" id="WP_075726921.1">
    <property type="nucleotide sequence ID" value="NZ_LTDM01000030.1"/>
</dbReference>
<sequence length="68" mass="7216">MKFSARNQLKGTIKEIKKGPVSTEVVIDIKGMEVVSSITTGSAENLNLKVGDEAIAIIKASNVMIGIE</sequence>
<dbReference type="PROSITE" id="PS51866">
    <property type="entry name" value="MOP"/>
    <property type="match status" value="1"/>
</dbReference>
<dbReference type="InterPro" id="IPR005116">
    <property type="entry name" value="Transp-assoc_OB_typ1"/>
</dbReference>
<reference evidence="4 5" key="1">
    <citation type="submission" date="2016-02" db="EMBL/GenBank/DDBJ databases">
        <title>Genome sequence of Tissierella creatinophila DSM 6911.</title>
        <authorList>
            <person name="Poehlein A."/>
            <person name="Daniel R."/>
        </authorList>
    </citation>
    <scope>NUCLEOTIDE SEQUENCE [LARGE SCALE GENOMIC DNA]</scope>
    <source>
        <strain evidence="4 5">DSM 6911</strain>
    </source>
</reference>
<dbReference type="InterPro" id="IPR004606">
    <property type="entry name" value="Mop_domain"/>
</dbReference>
<evidence type="ECO:0000259" key="3">
    <source>
        <dbReference type="PROSITE" id="PS51866"/>
    </source>
</evidence>
<dbReference type="EMBL" id="LTDM01000030">
    <property type="protein sequence ID" value="OLS02398.1"/>
    <property type="molecule type" value="Genomic_DNA"/>
</dbReference>
<protein>
    <submittedName>
        <fullName evidence="4">Molybdenum-pterin-binding protein 2</fullName>
    </submittedName>
</protein>
<dbReference type="Pfam" id="PF03459">
    <property type="entry name" value="TOBE"/>
    <property type="match status" value="1"/>
</dbReference>
<dbReference type="InterPro" id="IPR008995">
    <property type="entry name" value="Mo/tungstate-bd_C_term_dom"/>
</dbReference>
<accession>A0A1U7M5D0</accession>
<evidence type="ECO:0000313" key="5">
    <source>
        <dbReference type="Proteomes" id="UP000186112"/>
    </source>
</evidence>
<dbReference type="Gene3D" id="2.40.50.100">
    <property type="match status" value="1"/>
</dbReference>
<dbReference type="NCBIfam" id="TIGR00638">
    <property type="entry name" value="Mop"/>
    <property type="match status" value="1"/>
</dbReference>
<evidence type="ECO:0000256" key="2">
    <source>
        <dbReference type="PROSITE-ProRule" id="PRU01213"/>
    </source>
</evidence>
<name>A0A1U7M5D0_TISCR</name>
<gene>
    <name evidence="4" type="primary">mopII</name>
    <name evidence="4" type="ORF">TICRE_16180</name>
</gene>
<dbReference type="AlphaFoldDB" id="A0A1U7M5D0"/>
<dbReference type="Proteomes" id="UP000186112">
    <property type="component" value="Unassembled WGS sequence"/>
</dbReference>
<keyword evidence="1 2" id="KW-0500">Molybdenum</keyword>
<organism evidence="4 5">
    <name type="scientific">Tissierella creatinophila DSM 6911</name>
    <dbReference type="NCBI Taxonomy" id="1123403"/>
    <lineage>
        <taxon>Bacteria</taxon>
        <taxon>Bacillati</taxon>
        <taxon>Bacillota</taxon>
        <taxon>Tissierellia</taxon>
        <taxon>Tissierellales</taxon>
        <taxon>Tissierellaceae</taxon>
        <taxon>Tissierella</taxon>
    </lineage>
</organism>